<dbReference type="PANTHER" id="PTHR35936">
    <property type="entry name" value="MEMBRANE-BOUND LYTIC MUREIN TRANSGLYCOSYLASE F"/>
    <property type="match status" value="1"/>
</dbReference>
<dbReference type="PROSITE" id="PS51257">
    <property type="entry name" value="PROKAR_LIPOPROTEIN"/>
    <property type="match status" value="1"/>
</dbReference>
<gene>
    <name evidence="4" type="ORF">KB449_01740</name>
</gene>
<name>A0ABT6TA05_9BACL</name>
<feature type="domain" description="Solute-binding protein family 3/N-terminal" evidence="3">
    <location>
        <begin position="37"/>
        <end position="252"/>
    </location>
</feature>
<evidence type="ECO:0000259" key="3">
    <source>
        <dbReference type="SMART" id="SM00062"/>
    </source>
</evidence>
<evidence type="ECO:0000313" key="5">
    <source>
        <dbReference type="Proteomes" id="UP001161691"/>
    </source>
</evidence>
<comment type="caution">
    <text evidence="4">The sequence shown here is derived from an EMBL/GenBank/DDBJ whole genome shotgun (WGS) entry which is preliminary data.</text>
</comment>
<dbReference type="PANTHER" id="PTHR35936:SF34">
    <property type="entry name" value="ABC TRANSPORTER EXTRACELLULAR-BINDING PROTEIN YCKB-RELATED"/>
    <property type="match status" value="1"/>
</dbReference>
<keyword evidence="1 2" id="KW-0732">Signal</keyword>
<dbReference type="Gene3D" id="3.40.190.10">
    <property type="entry name" value="Periplasmic binding protein-like II"/>
    <property type="match status" value="2"/>
</dbReference>
<proteinExistence type="predicted"/>
<dbReference type="Pfam" id="PF00497">
    <property type="entry name" value="SBP_bac_3"/>
    <property type="match status" value="1"/>
</dbReference>
<evidence type="ECO:0000256" key="1">
    <source>
        <dbReference type="ARBA" id="ARBA00022729"/>
    </source>
</evidence>
<evidence type="ECO:0000313" key="4">
    <source>
        <dbReference type="EMBL" id="MDI4643657.1"/>
    </source>
</evidence>
<dbReference type="SUPFAM" id="SSF53850">
    <property type="entry name" value="Periplasmic binding protein-like II"/>
    <property type="match status" value="1"/>
</dbReference>
<evidence type="ECO:0000256" key="2">
    <source>
        <dbReference type="SAM" id="SignalP"/>
    </source>
</evidence>
<dbReference type="InterPro" id="IPR001638">
    <property type="entry name" value="Solute-binding_3/MltF_N"/>
</dbReference>
<keyword evidence="5" id="KW-1185">Reference proteome</keyword>
<protein>
    <submittedName>
        <fullName evidence="4">Transporter substrate-binding domain-containing protein</fullName>
    </submittedName>
</protein>
<feature type="chain" id="PRO_5045369596" evidence="2">
    <location>
        <begin position="24"/>
        <end position="259"/>
    </location>
</feature>
<reference evidence="4" key="1">
    <citation type="submission" date="2023-04" db="EMBL/GenBank/DDBJ databases">
        <title>Comparative genomic analysis of Cohnella hashimotonis sp. nov., isolated from the International Space Station.</title>
        <authorList>
            <person name="Venkateswaran K."/>
            <person name="Simpson A."/>
        </authorList>
    </citation>
    <scope>NUCLEOTIDE SEQUENCE</scope>
    <source>
        <strain evidence="4">F6_2S_P_1</strain>
    </source>
</reference>
<feature type="signal peptide" evidence="2">
    <location>
        <begin position="1"/>
        <end position="23"/>
    </location>
</feature>
<dbReference type="RefSeq" id="WP_282906709.1">
    <property type="nucleotide sequence ID" value="NZ_JAGRPV010000001.1"/>
</dbReference>
<organism evidence="4 5">
    <name type="scientific">Cohnella hashimotonis</name>
    <dbReference type="NCBI Taxonomy" id="2826895"/>
    <lineage>
        <taxon>Bacteria</taxon>
        <taxon>Bacillati</taxon>
        <taxon>Bacillota</taxon>
        <taxon>Bacilli</taxon>
        <taxon>Bacillales</taxon>
        <taxon>Paenibacillaceae</taxon>
        <taxon>Cohnella</taxon>
    </lineage>
</organism>
<dbReference type="EMBL" id="JAGRPV010000001">
    <property type="protein sequence ID" value="MDI4643657.1"/>
    <property type="molecule type" value="Genomic_DNA"/>
</dbReference>
<accession>A0ABT6TA05</accession>
<sequence>MFRKMAFLMVAAGLLLSACSAKSQSGSTLAQLKKKGEIVVATTGTYPPYSFHDASGLTGFDIDISNEVGKRIGLKVKFAEVEFAGMFSGLDGGRFDTIPQLSITEERQKKYDFSDPYQFSNLTLIVLEENKEINSFADLKGKKTNGLAESVQGALALKYGATLVPENGDSVELLQSKRVDALIYNSLYFLDLQKKRPDLKIKVVDQSDDLETAAFLFRKGNADTVEAFDEALKAMHADGTYARISTKYFGKDISEGVKL</sequence>
<dbReference type="Proteomes" id="UP001161691">
    <property type="component" value="Unassembled WGS sequence"/>
</dbReference>
<dbReference type="SMART" id="SM00062">
    <property type="entry name" value="PBPb"/>
    <property type="match status" value="1"/>
</dbReference>